<dbReference type="GO" id="GO:0071949">
    <property type="term" value="F:FAD binding"/>
    <property type="evidence" value="ECO:0007669"/>
    <property type="project" value="InterPro"/>
</dbReference>
<dbReference type="InterPro" id="IPR036683">
    <property type="entry name" value="CO_DH_flav_C_dom_sf"/>
</dbReference>
<comment type="caution">
    <text evidence="3">The sequence shown here is derived from an EMBL/GenBank/DDBJ whole genome shotgun (WGS) entry which is preliminary data.</text>
</comment>
<reference evidence="3 4" key="1">
    <citation type="submission" date="2020-01" db="EMBL/GenBank/DDBJ databases">
        <title>Genomes assembled from Gulf of Kutch pelagic sediment metagenomes.</title>
        <authorList>
            <person name="Chandrashekar M."/>
            <person name="Mahajan M.S."/>
            <person name="Dave K.J."/>
            <person name="Vatsa P."/>
            <person name="Nathani N.M."/>
        </authorList>
    </citation>
    <scope>NUCLEOTIDE SEQUENCE [LARGE SCALE GENOMIC DNA]</scope>
    <source>
        <strain evidence="3">KS3-K002</strain>
    </source>
</reference>
<dbReference type="EMBL" id="JAACAK010000142">
    <property type="protein sequence ID" value="NIR76680.1"/>
    <property type="molecule type" value="Genomic_DNA"/>
</dbReference>
<dbReference type="InterPro" id="IPR005107">
    <property type="entry name" value="CO_DH_flav_C"/>
</dbReference>
<evidence type="ECO:0000256" key="1">
    <source>
        <dbReference type="ARBA" id="ARBA00022827"/>
    </source>
</evidence>
<sequence>MLPQFDYIRPGSLDEAVARGAGDGAVLHSGGTDLLGCLRDGVFTADTVVAIGHLAELRGIEETRDGGLRIGALSTLSEIAAHPLIAERYTVLSLGAGSAASPQLRNQGTIGGNICQRPRCWYFRGDFHCLRKGGSMCYAVAGANQYHCIFGGDRCYIVHPSDTAPALVALGARARIIGPSGTRVVPLESFFVLPAQNVRRETILEPGELVAEVLLPPPGVGLRSTYRKVRARGAWDFALAGAAAALTFSDGRVNGGRLVLSGVAPIPWRAAEAERVLIDNPLDAETIRRAVEACVADARPMPHNGYKVDLVRGVVAETLRSLA</sequence>
<dbReference type="InterPro" id="IPR051312">
    <property type="entry name" value="Diverse_Substr_Oxidored"/>
</dbReference>
<dbReference type="PANTHER" id="PTHR42659:SF9">
    <property type="entry name" value="XANTHINE DEHYDROGENASE FAD-BINDING SUBUNIT XDHB-RELATED"/>
    <property type="match status" value="1"/>
</dbReference>
<dbReference type="GO" id="GO:0016491">
    <property type="term" value="F:oxidoreductase activity"/>
    <property type="evidence" value="ECO:0007669"/>
    <property type="project" value="InterPro"/>
</dbReference>
<dbReference type="InterPro" id="IPR036318">
    <property type="entry name" value="FAD-bd_PCMH-like_sf"/>
</dbReference>
<dbReference type="SMART" id="SM01092">
    <property type="entry name" value="CO_deh_flav_C"/>
    <property type="match status" value="1"/>
</dbReference>
<dbReference type="InterPro" id="IPR016167">
    <property type="entry name" value="FAD-bd_PCMH_sub1"/>
</dbReference>
<dbReference type="Gene3D" id="3.30.390.50">
    <property type="entry name" value="CO dehydrogenase flavoprotein, C-terminal domain"/>
    <property type="match status" value="1"/>
</dbReference>
<evidence type="ECO:0000259" key="2">
    <source>
        <dbReference type="PROSITE" id="PS51387"/>
    </source>
</evidence>
<protein>
    <submittedName>
        <fullName evidence="3">Xanthine dehydrogenase family protein subunit M</fullName>
    </submittedName>
</protein>
<accession>A0AAE5CD64</accession>
<dbReference type="Pfam" id="PF03450">
    <property type="entry name" value="CO_deh_flav_C"/>
    <property type="match status" value="1"/>
</dbReference>
<name>A0AAE5CD64_9BACT</name>
<dbReference type="PROSITE" id="PS51387">
    <property type="entry name" value="FAD_PCMH"/>
    <property type="match status" value="1"/>
</dbReference>
<dbReference type="SUPFAM" id="SSF55447">
    <property type="entry name" value="CO dehydrogenase flavoprotein C-terminal domain-like"/>
    <property type="match status" value="1"/>
</dbReference>
<organism evidence="3 4">
    <name type="scientific">Candidatus Kutchimonas denitrificans</name>
    <dbReference type="NCBI Taxonomy" id="3056748"/>
    <lineage>
        <taxon>Bacteria</taxon>
        <taxon>Pseudomonadati</taxon>
        <taxon>Gemmatimonadota</taxon>
        <taxon>Gemmatimonadia</taxon>
        <taxon>Candidatus Palauibacterales</taxon>
        <taxon>Candidatus Palauibacteraceae</taxon>
        <taxon>Candidatus Kutchimonas</taxon>
    </lineage>
</organism>
<dbReference type="SUPFAM" id="SSF56176">
    <property type="entry name" value="FAD-binding/transporter-associated domain-like"/>
    <property type="match status" value="1"/>
</dbReference>
<evidence type="ECO:0000313" key="4">
    <source>
        <dbReference type="Proteomes" id="UP000702544"/>
    </source>
</evidence>
<evidence type="ECO:0000313" key="3">
    <source>
        <dbReference type="EMBL" id="NIR76680.1"/>
    </source>
</evidence>
<keyword evidence="1" id="KW-0285">Flavoprotein</keyword>
<dbReference type="Proteomes" id="UP000702544">
    <property type="component" value="Unassembled WGS sequence"/>
</dbReference>
<keyword evidence="1" id="KW-0274">FAD</keyword>
<dbReference type="InterPro" id="IPR016169">
    <property type="entry name" value="FAD-bd_PCMH_sub2"/>
</dbReference>
<dbReference type="PANTHER" id="PTHR42659">
    <property type="entry name" value="XANTHINE DEHYDROGENASE SUBUNIT C-RELATED"/>
    <property type="match status" value="1"/>
</dbReference>
<dbReference type="Pfam" id="PF00941">
    <property type="entry name" value="FAD_binding_5"/>
    <property type="match status" value="1"/>
</dbReference>
<dbReference type="AlphaFoldDB" id="A0AAE5CD64"/>
<dbReference type="Gene3D" id="3.30.465.10">
    <property type="match status" value="2"/>
</dbReference>
<gene>
    <name evidence="3" type="ORF">GWO12_16495</name>
</gene>
<proteinExistence type="predicted"/>
<dbReference type="InterPro" id="IPR002346">
    <property type="entry name" value="Mopterin_DH_FAD-bd"/>
</dbReference>
<dbReference type="InterPro" id="IPR016166">
    <property type="entry name" value="FAD-bd_PCMH"/>
</dbReference>
<feature type="domain" description="FAD-binding PCMH-type" evidence="2">
    <location>
        <begin position="1"/>
        <end position="220"/>
    </location>
</feature>
<dbReference type="Gene3D" id="3.30.43.10">
    <property type="entry name" value="Uridine Diphospho-n-acetylenolpyruvylglucosamine Reductase, domain 2"/>
    <property type="match status" value="1"/>
</dbReference>